<dbReference type="PANTHER" id="PTHR43399">
    <property type="entry name" value="SUBTILISIN-RELATED"/>
    <property type="match status" value="1"/>
</dbReference>
<comment type="caution">
    <text evidence="8">The sequence shown here is derived from an EMBL/GenBank/DDBJ whole genome shotgun (WGS) entry which is preliminary data.</text>
</comment>
<keyword evidence="9" id="KW-1185">Reference proteome</keyword>
<feature type="active site" description="Charge relay system" evidence="5">
    <location>
        <position position="283"/>
    </location>
</feature>
<dbReference type="PROSITE" id="PS00138">
    <property type="entry name" value="SUBTILASE_SER"/>
    <property type="match status" value="1"/>
</dbReference>
<dbReference type="SUPFAM" id="SSF52743">
    <property type="entry name" value="Subtilisin-like"/>
    <property type="match status" value="1"/>
</dbReference>
<evidence type="ECO:0000256" key="3">
    <source>
        <dbReference type="ARBA" id="ARBA00022801"/>
    </source>
</evidence>
<dbReference type="InterPro" id="IPR000209">
    <property type="entry name" value="Peptidase_S8/S53_dom"/>
</dbReference>
<dbReference type="InterPro" id="IPR036852">
    <property type="entry name" value="Peptidase_S8/S53_dom_sf"/>
</dbReference>
<dbReference type="InterPro" id="IPR023828">
    <property type="entry name" value="Peptidase_S8_Ser-AS"/>
</dbReference>
<dbReference type="PANTHER" id="PTHR43399:SF4">
    <property type="entry name" value="CELL WALL-ASSOCIATED PROTEASE"/>
    <property type="match status" value="1"/>
</dbReference>
<gene>
    <name evidence="8" type="ORF">EKO24_012260</name>
</gene>
<evidence type="ECO:0000256" key="6">
    <source>
        <dbReference type="SAM" id="MobiDB-lite"/>
    </source>
</evidence>
<feature type="region of interest" description="Disordered" evidence="6">
    <location>
        <begin position="168"/>
        <end position="192"/>
    </location>
</feature>
<keyword evidence="4 5" id="KW-0720">Serine protease</keyword>
<dbReference type="Proteomes" id="UP000733744">
    <property type="component" value="Unassembled WGS sequence"/>
</dbReference>
<dbReference type="Gene3D" id="3.40.50.200">
    <property type="entry name" value="Peptidase S8/S53 domain"/>
    <property type="match status" value="1"/>
</dbReference>
<dbReference type="PRINTS" id="PR00723">
    <property type="entry name" value="SUBTILISIN"/>
</dbReference>
<dbReference type="EMBL" id="RYFG02000100">
    <property type="protein sequence ID" value="TRW94217.1"/>
    <property type="molecule type" value="Genomic_DNA"/>
</dbReference>
<evidence type="ECO:0000259" key="7">
    <source>
        <dbReference type="Pfam" id="PF00082"/>
    </source>
</evidence>
<evidence type="ECO:0000256" key="2">
    <source>
        <dbReference type="ARBA" id="ARBA00022670"/>
    </source>
</evidence>
<organism evidence="8 9">
    <name type="scientific">Candidatus Methylobacter oryzae</name>
    <dbReference type="NCBI Taxonomy" id="2497749"/>
    <lineage>
        <taxon>Bacteria</taxon>
        <taxon>Pseudomonadati</taxon>
        <taxon>Pseudomonadota</taxon>
        <taxon>Gammaproteobacteria</taxon>
        <taxon>Methylococcales</taxon>
        <taxon>Methylococcaceae</taxon>
        <taxon>Methylobacter</taxon>
    </lineage>
</organism>
<evidence type="ECO:0000256" key="1">
    <source>
        <dbReference type="ARBA" id="ARBA00011073"/>
    </source>
</evidence>
<name>A0ABY3C9A8_9GAMM</name>
<dbReference type="RefSeq" id="WP_127029087.1">
    <property type="nucleotide sequence ID" value="NZ_RYFG02000100.1"/>
</dbReference>
<dbReference type="Pfam" id="PF00082">
    <property type="entry name" value="Peptidase_S8"/>
    <property type="match status" value="1"/>
</dbReference>
<dbReference type="InterPro" id="IPR051048">
    <property type="entry name" value="Peptidase_S8/S53_subtilisin"/>
</dbReference>
<dbReference type="InterPro" id="IPR015500">
    <property type="entry name" value="Peptidase_S8_subtilisin-rel"/>
</dbReference>
<dbReference type="PROSITE" id="PS51892">
    <property type="entry name" value="SUBTILASE"/>
    <property type="match status" value="1"/>
</dbReference>
<feature type="active site" description="Charge relay system" evidence="5">
    <location>
        <position position="450"/>
    </location>
</feature>
<feature type="active site" description="Charge relay system" evidence="5">
    <location>
        <position position="249"/>
    </location>
</feature>
<proteinExistence type="inferred from homology"/>
<keyword evidence="2 5" id="KW-0645">Protease</keyword>
<reference evidence="8 9" key="1">
    <citation type="journal article" date="2019" name="Antonie Van Leeuwenhoek">
        <title>Description of 'Ca. Methylobacter oryzae' KRF1, a novel species from the environmentally important Methylobacter clade 2.</title>
        <authorList>
            <person name="Khatri K."/>
            <person name="Mohite J.A."/>
            <person name="Pandit P.S."/>
            <person name="Bahulikar R."/>
            <person name="Rahalkar M.C."/>
        </authorList>
    </citation>
    <scope>NUCLEOTIDE SEQUENCE [LARGE SCALE GENOMIC DNA]</scope>
    <source>
        <strain evidence="8 9">KRF1</strain>
    </source>
</reference>
<comment type="similarity">
    <text evidence="1 5">Belongs to the peptidase S8 family.</text>
</comment>
<sequence length="507" mass="52778">MLNGYFFNKSAIYAADGSIQGYELTGFTGSGLLVENIYNISGTLLEQDVHGFGYVAKLLPNAQGGTTESDYVGGILNTVSVFDADNTLLSKTRYAADGRTVTETDSFSYNAQHQLATETRANAQGIFETDTFSYTNNQLNTVTHTNAAGVVTEVDHYLNNHLRNVTFPTPTSVPTTTTPVSEPSNTHSWSSSSGLGEISVVKALDLATGVALPDIAPPIAEEWGINSVKFQDAWAAGYTGKNIVIADIDTGVDLHNSALTHNLSRYNWNFIDNNNNVQDDNGHGSFTASELVAAASSNNNGVIGGAYDAQLMVLKALDASGKGSNNDIAAAVTYAVDHGANVINMSLGGLSSPDSTLQSALQYASSHGVVVAIAAGNSGARSPDYPGAYAQNVNDVVVVGATQQSGSAMTLAGFSNRAGSSTAYNYVDAPGVKLQGYNAIGQVVTESGTSMATPLTAAEAAVVEQAVKNLHPDYSINQIADQVVADITQTATPLSLVGVASTLPTYA</sequence>
<evidence type="ECO:0000313" key="8">
    <source>
        <dbReference type="EMBL" id="TRW94217.1"/>
    </source>
</evidence>
<protein>
    <submittedName>
        <fullName evidence="8">S8 family serine peptidase</fullName>
    </submittedName>
</protein>
<keyword evidence="3 5" id="KW-0378">Hydrolase</keyword>
<evidence type="ECO:0000256" key="4">
    <source>
        <dbReference type="ARBA" id="ARBA00022825"/>
    </source>
</evidence>
<evidence type="ECO:0000313" key="9">
    <source>
        <dbReference type="Proteomes" id="UP000733744"/>
    </source>
</evidence>
<dbReference type="Gene3D" id="3.90.930.1">
    <property type="match status" value="1"/>
</dbReference>
<accession>A0ABY3C9A8</accession>
<evidence type="ECO:0000256" key="5">
    <source>
        <dbReference type="PROSITE-ProRule" id="PRU01240"/>
    </source>
</evidence>
<feature type="domain" description="Peptidase S8/S53" evidence="7">
    <location>
        <begin position="240"/>
        <end position="473"/>
    </location>
</feature>